<accession>A0ABW8JXE1</accession>
<feature type="transmembrane region" description="Helical" evidence="1">
    <location>
        <begin position="12"/>
        <end position="29"/>
    </location>
</feature>
<keyword evidence="1" id="KW-1133">Transmembrane helix</keyword>
<proteinExistence type="predicted"/>
<dbReference type="EMBL" id="JADIKM010000006">
    <property type="protein sequence ID" value="MFK2905838.1"/>
    <property type="molecule type" value="Genomic_DNA"/>
</dbReference>
<comment type="caution">
    <text evidence="2">The sequence shown here is derived from an EMBL/GenBank/DDBJ whole genome shotgun (WGS) entry which is preliminary data.</text>
</comment>
<protein>
    <recommendedName>
        <fullName evidence="4">Transmembrane protein</fullName>
    </recommendedName>
</protein>
<sequence length="133" mass="14820">MRPIHRRYLREFFTAMGAYVVLIVLYGALAPRLPTSSWRFVLAIAPLLPVTGVIRAVVRLIRDEDELERRIDLEAFAIAAMVTGFGFFSYGLLLSVGAFPAPPAFLVAILVMPGLFGSYGLARWAVSRRYART</sequence>
<organism evidence="2 3">
    <name type="scientific">Dyella ginsengisoli</name>
    <dbReference type="NCBI Taxonomy" id="363848"/>
    <lineage>
        <taxon>Bacteria</taxon>
        <taxon>Pseudomonadati</taxon>
        <taxon>Pseudomonadota</taxon>
        <taxon>Gammaproteobacteria</taxon>
        <taxon>Lysobacterales</taxon>
        <taxon>Rhodanobacteraceae</taxon>
        <taxon>Dyella</taxon>
    </lineage>
</organism>
<keyword evidence="1" id="KW-0812">Transmembrane</keyword>
<gene>
    <name evidence="2" type="ORF">ISP17_17900</name>
</gene>
<feature type="transmembrane region" description="Helical" evidence="1">
    <location>
        <begin position="73"/>
        <end position="93"/>
    </location>
</feature>
<evidence type="ECO:0000313" key="3">
    <source>
        <dbReference type="Proteomes" id="UP001620460"/>
    </source>
</evidence>
<keyword evidence="3" id="KW-1185">Reference proteome</keyword>
<name>A0ABW8JXE1_9GAMM</name>
<keyword evidence="1" id="KW-0472">Membrane</keyword>
<reference evidence="2 3" key="1">
    <citation type="submission" date="2020-10" db="EMBL/GenBank/DDBJ databases">
        <title>Phylogeny of dyella-like bacteria.</title>
        <authorList>
            <person name="Fu J."/>
        </authorList>
    </citation>
    <scope>NUCLEOTIDE SEQUENCE [LARGE SCALE GENOMIC DNA]</scope>
    <source>
        <strain evidence="2 3">Gsoil3046</strain>
    </source>
</reference>
<evidence type="ECO:0008006" key="4">
    <source>
        <dbReference type="Google" id="ProtNLM"/>
    </source>
</evidence>
<dbReference type="Proteomes" id="UP001620460">
    <property type="component" value="Unassembled WGS sequence"/>
</dbReference>
<evidence type="ECO:0000313" key="2">
    <source>
        <dbReference type="EMBL" id="MFK2905838.1"/>
    </source>
</evidence>
<feature type="transmembrane region" description="Helical" evidence="1">
    <location>
        <begin position="41"/>
        <end position="61"/>
    </location>
</feature>
<evidence type="ECO:0000256" key="1">
    <source>
        <dbReference type="SAM" id="Phobius"/>
    </source>
</evidence>
<feature type="transmembrane region" description="Helical" evidence="1">
    <location>
        <begin position="105"/>
        <end position="126"/>
    </location>
</feature>